<comment type="caution">
    <text evidence="9">The sequence shown here is derived from an EMBL/GenBank/DDBJ whole genome shotgun (WGS) entry which is preliminary data.</text>
</comment>
<feature type="transmembrane region" description="Helical" evidence="8">
    <location>
        <begin position="193"/>
        <end position="212"/>
    </location>
</feature>
<evidence type="ECO:0000256" key="4">
    <source>
        <dbReference type="ARBA" id="ARBA00022475"/>
    </source>
</evidence>
<sequence length="238" mass="26146">MTWLLVLLPGFLAGLVQGLTGFGAAIIMMIFLPQLFAMGTSAGVAGLIMVASVVTMVWRYRAHIQIKRIIIPFLIYASVAAWSVHLGQVLDIQLLRHLLGGLLLALAIYFLVNRRADNQRYPWWLAGAFMIISGFFNGLFGIGGPLMALYFLSLADTTADYLANLQTFFMIDVVYITTVRVLNGIITANTIPLILIGMVGAICGTVLATRILPHVPMVAVKRLIYIFIGLAGVYYLFF</sequence>
<evidence type="ECO:0000256" key="7">
    <source>
        <dbReference type="ARBA" id="ARBA00023136"/>
    </source>
</evidence>
<keyword evidence="5 8" id="KW-0812">Transmembrane</keyword>
<comment type="similarity">
    <text evidence="2 8">Belongs to the 4-toluene sulfonate uptake permease (TSUP) (TC 2.A.102) family.</text>
</comment>
<keyword evidence="10" id="KW-1185">Reference proteome</keyword>
<feature type="transmembrane region" description="Helical" evidence="8">
    <location>
        <begin position="34"/>
        <end position="57"/>
    </location>
</feature>
<dbReference type="InterPro" id="IPR052017">
    <property type="entry name" value="TSUP"/>
</dbReference>
<evidence type="ECO:0000313" key="10">
    <source>
        <dbReference type="Proteomes" id="UP001589691"/>
    </source>
</evidence>
<feature type="transmembrane region" description="Helical" evidence="8">
    <location>
        <begin position="218"/>
        <end position="237"/>
    </location>
</feature>
<evidence type="ECO:0000256" key="3">
    <source>
        <dbReference type="ARBA" id="ARBA00022448"/>
    </source>
</evidence>
<evidence type="ECO:0000256" key="5">
    <source>
        <dbReference type="ARBA" id="ARBA00022692"/>
    </source>
</evidence>
<dbReference type="InterPro" id="IPR002781">
    <property type="entry name" value="TM_pro_TauE-like"/>
</dbReference>
<dbReference type="EMBL" id="JBHLZY010000005">
    <property type="protein sequence ID" value="MFB9768788.1"/>
    <property type="molecule type" value="Genomic_DNA"/>
</dbReference>
<evidence type="ECO:0000256" key="6">
    <source>
        <dbReference type="ARBA" id="ARBA00022989"/>
    </source>
</evidence>
<organism evidence="9 10">
    <name type="scientific">Lactiplantibacillus modestisalitolerans</name>
    <dbReference type="NCBI Taxonomy" id="1457219"/>
    <lineage>
        <taxon>Bacteria</taxon>
        <taxon>Bacillati</taxon>
        <taxon>Bacillota</taxon>
        <taxon>Bacilli</taxon>
        <taxon>Lactobacillales</taxon>
        <taxon>Lactobacillaceae</taxon>
        <taxon>Lactiplantibacillus</taxon>
    </lineage>
</organism>
<reference evidence="9 10" key="1">
    <citation type="submission" date="2024-09" db="EMBL/GenBank/DDBJ databases">
        <authorList>
            <person name="Sun Q."/>
            <person name="Mori K."/>
        </authorList>
    </citation>
    <scope>NUCLEOTIDE SEQUENCE [LARGE SCALE GENOMIC DNA]</scope>
    <source>
        <strain evidence="9 10">TBRC 4576</strain>
    </source>
</reference>
<feature type="transmembrane region" description="Helical" evidence="8">
    <location>
        <begin position="124"/>
        <end position="153"/>
    </location>
</feature>
<feature type="transmembrane region" description="Helical" evidence="8">
    <location>
        <begin position="165"/>
        <end position="186"/>
    </location>
</feature>
<comment type="subcellular location">
    <subcellularLocation>
        <location evidence="1 8">Cell membrane</location>
        <topology evidence="1 8">Multi-pass membrane protein</topology>
    </subcellularLocation>
</comment>
<dbReference type="Pfam" id="PF01925">
    <property type="entry name" value="TauE"/>
    <property type="match status" value="1"/>
</dbReference>
<keyword evidence="7 8" id="KW-0472">Membrane</keyword>
<dbReference type="PANTHER" id="PTHR30269">
    <property type="entry name" value="TRANSMEMBRANE PROTEIN YFCA"/>
    <property type="match status" value="1"/>
</dbReference>
<keyword evidence="3" id="KW-0813">Transport</keyword>
<dbReference type="PANTHER" id="PTHR30269:SF37">
    <property type="entry name" value="MEMBRANE TRANSPORTER PROTEIN"/>
    <property type="match status" value="1"/>
</dbReference>
<feature type="transmembrane region" description="Helical" evidence="8">
    <location>
        <begin position="69"/>
        <end position="88"/>
    </location>
</feature>
<gene>
    <name evidence="9" type="ORF">ACFFLI_02740</name>
</gene>
<evidence type="ECO:0000256" key="2">
    <source>
        <dbReference type="ARBA" id="ARBA00009142"/>
    </source>
</evidence>
<dbReference type="Proteomes" id="UP001589691">
    <property type="component" value="Unassembled WGS sequence"/>
</dbReference>
<evidence type="ECO:0000256" key="1">
    <source>
        <dbReference type="ARBA" id="ARBA00004651"/>
    </source>
</evidence>
<name>A0ABV5WRK1_9LACO</name>
<feature type="transmembrane region" description="Helical" evidence="8">
    <location>
        <begin position="94"/>
        <end position="112"/>
    </location>
</feature>
<dbReference type="RefSeq" id="WP_137642295.1">
    <property type="nucleotide sequence ID" value="NZ_BJEA01000007.1"/>
</dbReference>
<protein>
    <recommendedName>
        <fullName evidence="8">Probable membrane transporter protein</fullName>
    </recommendedName>
</protein>
<keyword evidence="4 8" id="KW-1003">Cell membrane</keyword>
<evidence type="ECO:0000256" key="8">
    <source>
        <dbReference type="RuleBase" id="RU363041"/>
    </source>
</evidence>
<evidence type="ECO:0000313" key="9">
    <source>
        <dbReference type="EMBL" id="MFB9768788.1"/>
    </source>
</evidence>
<keyword evidence="6 8" id="KW-1133">Transmembrane helix</keyword>
<proteinExistence type="inferred from homology"/>
<accession>A0ABV5WRK1</accession>